<dbReference type="InterPro" id="IPR001206">
    <property type="entry name" value="Diacylglycerol_kinase_cat_dom"/>
</dbReference>
<evidence type="ECO:0000256" key="2">
    <source>
        <dbReference type="ARBA" id="ARBA00022741"/>
    </source>
</evidence>
<keyword evidence="1" id="KW-0808">Transferase</keyword>
<dbReference type="GO" id="GO:0005524">
    <property type="term" value="F:ATP binding"/>
    <property type="evidence" value="ECO:0007669"/>
    <property type="project" value="UniProtKB-KW"/>
</dbReference>
<gene>
    <name evidence="6" type="ORF">GQE98_13775</name>
</gene>
<evidence type="ECO:0000256" key="4">
    <source>
        <dbReference type="ARBA" id="ARBA00022840"/>
    </source>
</evidence>
<keyword evidence="3" id="KW-0418">Kinase</keyword>
<proteinExistence type="predicted"/>
<keyword evidence="7" id="KW-1185">Reference proteome</keyword>
<sequence>MTPANRRLVIIHNPTSGMRNKSRFSKALLGLAETQCEVEILKTSGPGHATMLTEELVGRKGPDLVLVAAGGDGTVSEILNGLKDCNIPLGVIPLGTANVLARELGVGVSIKKAVDTLVTASPVPVFTAFANEKRFLLMLGAGYDSLAVAALRSDQKKRFGAMAYVLAAMRVISGYRNMNLEVEVNGVRHRAGSVIITKAKYYGGPFVIAPDCGIETPRLAVLVLKGSGIVNAIRYGGALLANRLDSLPDVEVVVTDKPVSLTSAAEFPCQCDGDGGLATPIEVSLDPQPIMMLRRSC</sequence>
<dbReference type="SUPFAM" id="SSF111331">
    <property type="entry name" value="NAD kinase/diacylglycerol kinase-like"/>
    <property type="match status" value="1"/>
</dbReference>
<evidence type="ECO:0000256" key="3">
    <source>
        <dbReference type="ARBA" id="ARBA00022777"/>
    </source>
</evidence>
<accession>A0A6L8W9D1</accession>
<dbReference type="SMART" id="SM00046">
    <property type="entry name" value="DAGKc"/>
    <property type="match status" value="1"/>
</dbReference>
<dbReference type="InterPro" id="IPR017438">
    <property type="entry name" value="ATP-NAD_kinase_N"/>
</dbReference>
<name>A0A6L8W9D1_9PROT</name>
<dbReference type="Gene3D" id="3.40.50.10330">
    <property type="entry name" value="Probable inorganic polyphosphate/atp-NAD kinase, domain 1"/>
    <property type="match status" value="1"/>
</dbReference>
<evidence type="ECO:0000313" key="6">
    <source>
        <dbReference type="EMBL" id="MZR31706.1"/>
    </source>
</evidence>
<evidence type="ECO:0000313" key="7">
    <source>
        <dbReference type="Proteomes" id="UP000476030"/>
    </source>
</evidence>
<reference evidence="6 7" key="1">
    <citation type="submission" date="2019-12" db="EMBL/GenBank/DDBJ databases">
        <title>Snethiella sp. nov. sp. isolated from sea sand.</title>
        <authorList>
            <person name="Kim J."/>
            <person name="Jeong S.E."/>
            <person name="Jung H.S."/>
            <person name="Jeon C.O."/>
        </authorList>
    </citation>
    <scope>NUCLEOTIDE SEQUENCE [LARGE SCALE GENOMIC DNA]</scope>
    <source>
        <strain evidence="6 7">DP05</strain>
    </source>
</reference>
<protein>
    <recommendedName>
        <fullName evidence="5">DAGKc domain-containing protein</fullName>
    </recommendedName>
</protein>
<dbReference type="InterPro" id="IPR045540">
    <property type="entry name" value="YegS/DAGK_C"/>
</dbReference>
<dbReference type="AlphaFoldDB" id="A0A6L8W9D1"/>
<dbReference type="GO" id="GO:0016301">
    <property type="term" value="F:kinase activity"/>
    <property type="evidence" value="ECO:0007669"/>
    <property type="project" value="UniProtKB-KW"/>
</dbReference>
<dbReference type="Pfam" id="PF19279">
    <property type="entry name" value="YegS_C"/>
    <property type="match status" value="1"/>
</dbReference>
<dbReference type="EMBL" id="WTUW01000002">
    <property type="protein sequence ID" value="MZR31706.1"/>
    <property type="molecule type" value="Genomic_DNA"/>
</dbReference>
<dbReference type="Pfam" id="PF00781">
    <property type="entry name" value="DAGK_cat"/>
    <property type="match status" value="1"/>
</dbReference>
<comment type="caution">
    <text evidence="6">The sequence shown here is derived from an EMBL/GenBank/DDBJ whole genome shotgun (WGS) entry which is preliminary data.</text>
</comment>
<dbReference type="RefSeq" id="WP_161316182.1">
    <property type="nucleotide sequence ID" value="NZ_WTUW01000002.1"/>
</dbReference>
<organism evidence="6 7">
    <name type="scientific">Sneathiella litorea</name>
    <dbReference type="NCBI Taxonomy" id="2606216"/>
    <lineage>
        <taxon>Bacteria</taxon>
        <taxon>Pseudomonadati</taxon>
        <taxon>Pseudomonadota</taxon>
        <taxon>Alphaproteobacteria</taxon>
        <taxon>Sneathiellales</taxon>
        <taxon>Sneathiellaceae</taxon>
        <taxon>Sneathiella</taxon>
    </lineage>
</organism>
<dbReference type="PANTHER" id="PTHR12358:SF106">
    <property type="entry name" value="LIPID KINASE YEGS"/>
    <property type="match status" value="1"/>
</dbReference>
<dbReference type="PROSITE" id="PS50146">
    <property type="entry name" value="DAGK"/>
    <property type="match status" value="1"/>
</dbReference>
<dbReference type="GO" id="GO:0005886">
    <property type="term" value="C:plasma membrane"/>
    <property type="evidence" value="ECO:0007669"/>
    <property type="project" value="TreeGrafter"/>
</dbReference>
<dbReference type="Proteomes" id="UP000476030">
    <property type="component" value="Unassembled WGS sequence"/>
</dbReference>
<dbReference type="Gene3D" id="2.60.200.40">
    <property type="match status" value="1"/>
</dbReference>
<dbReference type="InterPro" id="IPR016064">
    <property type="entry name" value="NAD/diacylglycerol_kinase_sf"/>
</dbReference>
<evidence type="ECO:0000256" key="1">
    <source>
        <dbReference type="ARBA" id="ARBA00022679"/>
    </source>
</evidence>
<keyword evidence="4" id="KW-0067">ATP-binding</keyword>
<keyword evidence="2" id="KW-0547">Nucleotide-binding</keyword>
<dbReference type="InterPro" id="IPR050187">
    <property type="entry name" value="Lipid_Phosphate_FormReg"/>
</dbReference>
<feature type="domain" description="DAGKc" evidence="5">
    <location>
        <begin position="3"/>
        <end position="133"/>
    </location>
</feature>
<dbReference type="PANTHER" id="PTHR12358">
    <property type="entry name" value="SPHINGOSINE KINASE"/>
    <property type="match status" value="1"/>
</dbReference>
<evidence type="ECO:0000259" key="5">
    <source>
        <dbReference type="PROSITE" id="PS50146"/>
    </source>
</evidence>